<dbReference type="RefSeq" id="WP_151095286.1">
    <property type="nucleotide sequence ID" value="NZ_VYXQ01000024.1"/>
</dbReference>
<keyword evidence="1" id="KW-0472">Membrane</keyword>
<evidence type="ECO:0000313" key="2">
    <source>
        <dbReference type="EMBL" id="KAA9361563.1"/>
    </source>
</evidence>
<evidence type="ECO:0000256" key="1">
    <source>
        <dbReference type="SAM" id="Phobius"/>
    </source>
</evidence>
<protein>
    <submittedName>
        <fullName evidence="2">Uncharacterized protein</fullName>
    </submittedName>
</protein>
<reference evidence="2 3" key="1">
    <citation type="submission" date="2019-09" db="EMBL/GenBank/DDBJ databases">
        <title>Biological control of the noxious weed angled onion (Allium triquetrum) thwarted by endophytic bacteria in Victoria, Australia.</title>
        <authorList>
            <person name="Tehranchian P."/>
            <person name="Adair R.J."/>
            <person name="Van T.H."/>
            <person name="Morrison P.D."/>
            <person name="Williams H."/>
            <person name="Lawrie A.C."/>
        </authorList>
    </citation>
    <scope>NUCLEOTIDE SEQUENCE [LARGE SCALE GENOMIC DNA]</scope>
    <source>
        <strain evidence="2 3">RPTAtOch1</strain>
    </source>
</reference>
<sequence>MQYIDQIIMFTAGIWMSAVGFGHIKFSSTQESFNRLVSHFKWIGPLLVLIAVALGFASRP</sequence>
<dbReference type="EMBL" id="VYXQ01000024">
    <property type="protein sequence ID" value="KAA9361563.1"/>
    <property type="molecule type" value="Genomic_DNA"/>
</dbReference>
<keyword evidence="1" id="KW-0812">Transmembrane</keyword>
<gene>
    <name evidence="2" type="ORF">F3W84_20215</name>
</gene>
<keyword evidence="1" id="KW-1133">Transmembrane helix</keyword>
<dbReference type="Proteomes" id="UP000327108">
    <property type="component" value="Unassembled WGS sequence"/>
</dbReference>
<name>A0A5N1JRI7_9HYPH</name>
<keyword evidence="3" id="KW-1185">Reference proteome</keyword>
<proteinExistence type="predicted"/>
<evidence type="ECO:0000313" key="3">
    <source>
        <dbReference type="Proteomes" id="UP000327108"/>
    </source>
</evidence>
<feature type="transmembrane region" description="Helical" evidence="1">
    <location>
        <begin position="7"/>
        <end position="24"/>
    </location>
</feature>
<feature type="transmembrane region" description="Helical" evidence="1">
    <location>
        <begin position="36"/>
        <end position="57"/>
    </location>
</feature>
<accession>A0A5N1JRI7</accession>
<organism evidence="2 3">
    <name type="scientific">Ochrobactrum quorumnocens</name>
    <dbReference type="NCBI Taxonomy" id="271865"/>
    <lineage>
        <taxon>Bacteria</taxon>
        <taxon>Pseudomonadati</taxon>
        <taxon>Pseudomonadota</taxon>
        <taxon>Alphaproteobacteria</taxon>
        <taxon>Hyphomicrobiales</taxon>
        <taxon>Brucellaceae</taxon>
        <taxon>Brucella/Ochrobactrum group</taxon>
        <taxon>Ochrobactrum</taxon>
    </lineage>
</organism>
<dbReference type="AlphaFoldDB" id="A0A5N1JRI7"/>
<comment type="caution">
    <text evidence="2">The sequence shown here is derived from an EMBL/GenBank/DDBJ whole genome shotgun (WGS) entry which is preliminary data.</text>
</comment>